<protein>
    <submittedName>
        <fullName evidence="1">Uncharacterized protein</fullName>
    </submittedName>
</protein>
<organism evidence="1 2">
    <name type="scientific">Peronospora belbahrii</name>
    <dbReference type="NCBI Taxonomy" id="622444"/>
    <lineage>
        <taxon>Eukaryota</taxon>
        <taxon>Sar</taxon>
        <taxon>Stramenopiles</taxon>
        <taxon>Oomycota</taxon>
        <taxon>Peronosporomycetes</taxon>
        <taxon>Peronosporales</taxon>
        <taxon>Peronosporaceae</taxon>
        <taxon>Peronospora</taxon>
    </lineage>
</organism>
<evidence type="ECO:0000313" key="2">
    <source>
        <dbReference type="Proteomes" id="UP001160483"/>
    </source>
</evidence>
<dbReference type="AlphaFoldDB" id="A0AAU9KXU6"/>
<reference evidence="1" key="1">
    <citation type="submission" date="2021-11" db="EMBL/GenBank/DDBJ databases">
        <authorList>
            <person name="Islam A."/>
            <person name="Islam S."/>
            <person name="Flora M.S."/>
            <person name="Rahman M."/>
            <person name="Ziaur R.M."/>
            <person name="Epstein J.H."/>
            <person name="Hassan M."/>
            <person name="Klassen M."/>
            <person name="Woodard K."/>
            <person name="Webb A."/>
            <person name="Webby R.J."/>
            <person name="El Zowalaty M.E."/>
        </authorList>
    </citation>
    <scope>NUCLEOTIDE SEQUENCE</scope>
    <source>
        <strain evidence="1">Pbs3</strain>
    </source>
</reference>
<name>A0AAU9KXU6_9STRA</name>
<accession>A0AAU9KXU6</accession>
<sequence>MAFVLVEDVLYVPSAGCNLFSPGLALDQGFQLSWELNKRMSRMTKDNMEVIYTTHERQLWTFTAHNIGCNISKSNTIITKQQVFANFAITDGVKDIDVWYERLGHTLSRVHPTNG</sequence>
<dbReference type="EMBL" id="CAKKTJ010000219">
    <property type="protein sequence ID" value="CAH0478160.1"/>
    <property type="molecule type" value="Genomic_DNA"/>
</dbReference>
<dbReference type="Proteomes" id="UP001160483">
    <property type="component" value="Unassembled WGS sequence"/>
</dbReference>
<evidence type="ECO:0000313" key="1">
    <source>
        <dbReference type="EMBL" id="CAH0478160.1"/>
    </source>
</evidence>
<proteinExistence type="predicted"/>
<gene>
    <name evidence="1" type="ORF">PBS003_LOCUS4871</name>
</gene>
<comment type="caution">
    <text evidence="1">The sequence shown here is derived from an EMBL/GenBank/DDBJ whole genome shotgun (WGS) entry which is preliminary data.</text>
</comment>